<dbReference type="Pfam" id="PF06172">
    <property type="entry name" value="Cupin_5"/>
    <property type="match status" value="1"/>
</dbReference>
<gene>
    <name evidence="3" type="ORF">ACET3X_001490</name>
</gene>
<dbReference type="InterPro" id="IPR014710">
    <property type="entry name" value="RmlC-like_jellyroll"/>
</dbReference>
<evidence type="ECO:0000313" key="3">
    <source>
        <dbReference type="EMBL" id="KAL1801148.1"/>
    </source>
</evidence>
<dbReference type="PANTHER" id="PTHR33387:SF3">
    <property type="entry name" value="DUF985 DOMAIN-CONTAINING PROTEIN"/>
    <property type="match status" value="1"/>
</dbReference>
<accession>A0ABR3UYK6</accession>
<feature type="region of interest" description="Disordered" evidence="1">
    <location>
        <begin position="331"/>
        <end position="356"/>
    </location>
</feature>
<dbReference type="PANTHER" id="PTHR33387">
    <property type="entry name" value="RMLC-LIKE JELLY ROLL FOLD PROTEIN"/>
    <property type="match status" value="1"/>
</dbReference>
<dbReference type="Gene3D" id="2.60.120.10">
    <property type="entry name" value="Jelly Rolls"/>
    <property type="match status" value="1"/>
</dbReference>
<dbReference type="InterPro" id="IPR009327">
    <property type="entry name" value="Cupin_DUF985"/>
</dbReference>
<feature type="domain" description="DUF985" evidence="2">
    <location>
        <begin position="303"/>
        <end position="466"/>
    </location>
</feature>
<dbReference type="InterPro" id="IPR011051">
    <property type="entry name" value="RmlC_Cupin_sf"/>
</dbReference>
<dbReference type="InterPro" id="IPR039935">
    <property type="entry name" value="YML079W-like"/>
</dbReference>
<dbReference type="EMBL" id="JBHGVX010000001">
    <property type="protein sequence ID" value="KAL1801148.1"/>
    <property type="molecule type" value="Genomic_DNA"/>
</dbReference>
<feature type="compositionally biased region" description="Polar residues" evidence="1">
    <location>
        <begin position="143"/>
        <end position="172"/>
    </location>
</feature>
<proteinExistence type="predicted"/>
<evidence type="ECO:0000259" key="2">
    <source>
        <dbReference type="Pfam" id="PF06172"/>
    </source>
</evidence>
<dbReference type="GeneID" id="96081812"/>
<keyword evidence="4" id="KW-1185">Reference proteome</keyword>
<dbReference type="RefSeq" id="XP_069311732.1">
    <property type="nucleotide sequence ID" value="XM_069446786.1"/>
</dbReference>
<organism evidence="3 4">
    <name type="scientific">Alternaria dauci</name>
    <dbReference type="NCBI Taxonomy" id="48095"/>
    <lineage>
        <taxon>Eukaryota</taxon>
        <taxon>Fungi</taxon>
        <taxon>Dikarya</taxon>
        <taxon>Ascomycota</taxon>
        <taxon>Pezizomycotina</taxon>
        <taxon>Dothideomycetes</taxon>
        <taxon>Pleosporomycetidae</taxon>
        <taxon>Pleosporales</taxon>
        <taxon>Pleosporineae</taxon>
        <taxon>Pleosporaceae</taxon>
        <taxon>Alternaria</taxon>
        <taxon>Alternaria sect. Porri</taxon>
    </lineage>
</organism>
<dbReference type="CDD" id="cd06121">
    <property type="entry name" value="cupin_YML079wp"/>
    <property type="match status" value="1"/>
</dbReference>
<protein>
    <recommendedName>
        <fullName evidence="2">DUF985 domain-containing protein</fullName>
    </recommendedName>
</protein>
<dbReference type="SUPFAM" id="SSF51182">
    <property type="entry name" value="RmlC-like cupins"/>
    <property type="match status" value="1"/>
</dbReference>
<dbReference type="Proteomes" id="UP001578633">
    <property type="component" value="Chromosome 1"/>
</dbReference>
<name>A0ABR3UYK6_9PLEO</name>
<evidence type="ECO:0000313" key="4">
    <source>
        <dbReference type="Proteomes" id="UP001578633"/>
    </source>
</evidence>
<comment type="caution">
    <text evidence="3">The sequence shown here is derived from an EMBL/GenBank/DDBJ whole genome shotgun (WGS) entry which is preliminary data.</text>
</comment>
<reference evidence="3 4" key="1">
    <citation type="submission" date="2024-09" db="EMBL/GenBank/DDBJ databases">
        <title>T2T genomes of carrot and Alternaria dauci and their utility for understanding host-pathogen interaction during carrot leaf blight disease.</title>
        <authorList>
            <person name="Liu W."/>
            <person name="Xu S."/>
            <person name="Ou C."/>
            <person name="Liu X."/>
            <person name="Zhuang F."/>
            <person name="Deng X.W."/>
        </authorList>
    </citation>
    <scope>NUCLEOTIDE SEQUENCE [LARGE SCALE GENOMIC DNA]</scope>
    <source>
        <strain evidence="3 4">A2016</strain>
    </source>
</reference>
<evidence type="ECO:0000256" key="1">
    <source>
        <dbReference type="SAM" id="MobiDB-lite"/>
    </source>
</evidence>
<sequence>MLPPKSDPGYEERLKLLSNVRDKWDPRTKDSTAIPESMRYNGSISTWPLPILRGISALASDTPGDDAWNQVYDLLEEGQKKRMDDESNILPAQIQLSDLEYARKHYVQEKPIDLESGEGERRFVRKDEYENDTGFAAGENDDLASQSGNAPGSVSNTKANKDNPQNPQSDITTLEHEDGSDSFPPRILPNDTDAIRFQKYNLWIQHYWNVNDCKDLISEDMFPRDSKQNPMRGSKLENHGGMRKGELLELLYELARITGPSRRDAAWAKIREKWNARPPGKNGNKTLSIGDVSHGITRKYETAIISALNLQKHVEGGYYAEIDRNPLTIPNPFLSKNGGDEEEDVKNTADKPMSGDNAIRNASTSIYYMLSAVNPQGHFHRNKGRTIHTLISGRGRYVLIHADESGAKKRIETFVVGHDVANGEKSVWIVEGGKYKASFLLDGSDGERLLISETVIPGFEFSDHDFLTKERFEQLITTEQAKELDWLVRKS</sequence>
<feature type="region of interest" description="Disordered" evidence="1">
    <location>
        <begin position="133"/>
        <end position="187"/>
    </location>
</feature>